<accession>X5D5K9</accession>
<evidence type="ECO:0000256" key="1">
    <source>
        <dbReference type="ARBA" id="ARBA00006962"/>
    </source>
</evidence>
<sequence>MLFAVFPSAAHLHPVVPLARALQSAGHEVRIAMHPDMVGTVTAAGLTAVPVGTPDDLRPVVDLSRHPERLDQLTANLALDTEDPGDWREKWRHVCNVLSLYPAVLDDLVDFARGWRPDLVVWDAFCLPGAVAAHLVGAAHVRYLWGQDNIGWLRQRSLAARDADDPLPGLMKPLLAPYGLDFREEFLTGQFTLDLMPPGLALPLDVRRIPVRRVPYNGVGHHPAWLRERPARPRVCFTLGLGGRGRQFFRETGVALPELLDAVADLDVELVATLDDGQVAELTDVPPHVRTTGYVPLDQLLPSCAAVVHHGGGGTFATAVAHEVPQLVVPLPFWAELATARYVHRKGAGILRPSAEFAADTFREDLRRLLHEESFRRGAAALHEESLATPAPGDVVPVLERLAARPART</sequence>
<keyword evidence="3" id="KW-0808">Transferase</keyword>
<proteinExistence type="inferred from homology"/>
<protein>
    <submittedName>
        <fullName evidence="6">PgaG6</fullName>
    </submittedName>
</protein>
<evidence type="ECO:0000259" key="4">
    <source>
        <dbReference type="Pfam" id="PF06722"/>
    </source>
</evidence>
<dbReference type="GO" id="GO:0008194">
    <property type="term" value="F:UDP-glycosyltransferase activity"/>
    <property type="evidence" value="ECO:0007669"/>
    <property type="project" value="InterPro"/>
</dbReference>
<reference evidence="6" key="3">
    <citation type="submission" date="2014-04" db="EMBL/GenBank/DDBJ databases">
        <title>Activation of silent natural product biosynthesis pathways by reporter-guided mutant selection.</title>
        <authorList>
            <person name="Guo F."/>
            <person name="Xiang S."/>
            <person name="Li L."/>
            <person name="Wang B."/>
            <person name="Rajasarkka J."/>
            <person name="Grondahl K."/>
            <person name="Hannuksela Y."/>
            <person name="Ai G."/>
            <person name="Metsa-Ketela M."/>
            <person name="Yang K."/>
        </authorList>
    </citation>
    <scope>NUCLEOTIDE SEQUENCE</scope>
    <source>
        <strain evidence="6">PGA64</strain>
    </source>
</reference>
<dbReference type="InterPro" id="IPR048284">
    <property type="entry name" value="EryCIII-like_N"/>
</dbReference>
<feature type="domain" description="Erythromycin biosynthesis protein CIII-like N-terminal" evidence="5">
    <location>
        <begin position="21"/>
        <end position="240"/>
    </location>
</feature>
<dbReference type="InterPro" id="IPR002213">
    <property type="entry name" value="UDP_glucos_trans"/>
</dbReference>
<dbReference type="GO" id="GO:0016758">
    <property type="term" value="F:hexosyltransferase activity"/>
    <property type="evidence" value="ECO:0007669"/>
    <property type="project" value="UniProtKB-ARBA"/>
</dbReference>
<dbReference type="InterPro" id="IPR050426">
    <property type="entry name" value="Glycosyltransferase_28"/>
</dbReference>
<evidence type="ECO:0000256" key="3">
    <source>
        <dbReference type="ARBA" id="ARBA00022679"/>
    </source>
</evidence>
<keyword evidence="2" id="KW-0328">Glycosyltransferase</keyword>
<reference evidence="6" key="1">
    <citation type="journal article" date="2003" name="Antimicrob. Agents Chemother.">
        <title>Engineering anthracycline biosynthesis toward angucyclines.</title>
        <authorList>
            <person name="Metsa-Ketela M."/>
            <person name="Palmu K."/>
            <person name="Kunnari T."/>
            <person name="Ylihonko K."/>
            <person name="Mantsala P."/>
        </authorList>
    </citation>
    <scope>NUCLEOTIDE SEQUENCE</scope>
    <source>
        <strain evidence="6">PGA64</strain>
    </source>
</reference>
<evidence type="ECO:0000256" key="2">
    <source>
        <dbReference type="ARBA" id="ARBA00022676"/>
    </source>
</evidence>
<dbReference type="SUPFAM" id="SSF53756">
    <property type="entry name" value="UDP-Glycosyltransferase/glycogen phosphorylase"/>
    <property type="match status" value="1"/>
</dbReference>
<organism evidence="6">
    <name type="scientific">Streptomyces sp. PGA64</name>
    <dbReference type="NCBI Taxonomy" id="161235"/>
    <lineage>
        <taxon>Bacteria</taxon>
        <taxon>Bacillati</taxon>
        <taxon>Actinomycetota</taxon>
        <taxon>Actinomycetes</taxon>
        <taxon>Kitasatosporales</taxon>
        <taxon>Streptomycetaceae</taxon>
        <taxon>Streptomyces</taxon>
    </lineage>
</organism>
<dbReference type="Gene3D" id="3.40.50.2000">
    <property type="entry name" value="Glycogen Phosphorylase B"/>
    <property type="match status" value="2"/>
</dbReference>
<dbReference type="AlphaFoldDB" id="X5D5K9"/>
<dbReference type="CDD" id="cd03784">
    <property type="entry name" value="GT1_Gtf-like"/>
    <property type="match status" value="1"/>
</dbReference>
<dbReference type="EMBL" id="AY034378">
    <property type="protein sequence ID" value="AHW57794.1"/>
    <property type="molecule type" value="Genomic_DNA"/>
</dbReference>
<dbReference type="PANTHER" id="PTHR48050">
    <property type="entry name" value="STEROL 3-BETA-GLUCOSYLTRANSFERASE"/>
    <property type="match status" value="1"/>
</dbReference>
<dbReference type="FunFam" id="3.40.50.2000:FF:000072">
    <property type="entry name" value="Glycosyl transferase"/>
    <property type="match status" value="1"/>
</dbReference>
<dbReference type="GO" id="GO:0017000">
    <property type="term" value="P:antibiotic biosynthetic process"/>
    <property type="evidence" value="ECO:0007669"/>
    <property type="project" value="UniProtKB-ARBA"/>
</dbReference>
<dbReference type="PANTHER" id="PTHR48050:SF13">
    <property type="entry name" value="STEROL 3-BETA-GLUCOSYLTRANSFERASE UGT80A2"/>
    <property type="match status" value="1"/>
</dbReference>
<evidence type="ECO:0000259" key="5">
    <source>
        <dbReference type="Pfam" id="PF21036"/>
    </source>
</evidence>
<dbReference type="InterPro" id="IPR010610">
    <property type="entry name" value="EryCIII-like_C"/>
</dbReference>
<comment type="similarity">
    <text evidence="1">Belongs to the glycosyltransferase 28 family.</text>
</comment>
<dbReference type="Pfam" id="PF21036">
    <property type="entry name" value="EryCIII-like_N"/>
    <property type="match status" value="1"/>
</dbReference>
<feature type="domain" description="Erythromycin biosynthesis protein CIII-like C-terminal" evidence="4">
    <location>
        <begin position="258"/>
        <end position="402"/>
    </location>
</feature>
<evidence type="ECO:0000313" key="6">
    <source>
        <dbReference type="EMBL" id="AHW57794.1"/>
    </source>
</evidence>
<reference evidence="6" key="2">
    <citation type="journal article" date="2004" name="J. Antibiot.">
        <title>Partial activation of a silent angucycline-type gene cluster from a rubromycin beta producing Streptomyces sp. PGA64.</title>
        <authorList>
            <person name="Metsa-Ketela M."/>
            <person name="Ylihonko K."/>
            <person name="Mantsala P."/>
        </authorList>
    </citation>
    <scope>NUCLEOTIDE SEQUENCE</scope>
    <source>
        <strain evidence="6">PGA64</strain>
    </source>
</reference>
<name>X5D5K9_9ACTN</name>
<dbReference type="Pfam" id="PF06722">
    <property type="entry name" value="EryCIII-like_C"/>
    <property type="match status" value="1"/>
</dbReference>